<dbReference type="EMBL" id="JBHLXJ010000004">
    <property type="protein sequence ID" value="MFC0349051.1"/>
    <property type="molecule type" value="Genomic_DNA"/>
</dbReference>
<dbReference type="SUPFAM" id="SSF52540">
    <property type="entry name" value="P-loop containing nucleoside triphosphate hydrolases"/>
    <property type="match status" value="1"/>
</dbReference>
<dbReference type="Proteomes" id="UP001589844">
    <property type="component" value="Unassembled WGS sequence"/>
</dbReference>
<protein>
    <recommendedName>
        <fullName evidence="4">Sulfotransferase family protein</fullName>
    </recommendedName>
</protein>
<evidence type="ECO:0008006" key="4">
    <source>
        <dbReference type="Google" id="ProtNLM"/>
    </source>
</evidence>
<organism evidence="2 3">
    <name type="scientific">Undibacterium danionis</name>
    <dbReference type="NCBI Taxonomy" id="1812100"/>
    <lineage>
        <taxon>Bacteria</taxon>
        <taxon>Pseudomonadati</taxon>
        <taxon>Pseudomonadota</taxon>
        <taxon>Betaproteobacteria</taxon>
        <taxon>Burkholderiales</taxon>
        <taxon>Oxalobacteraceae</taxon>
        <taxon>Undibacterium</taxon>
    </lineage>
</organism>
<accession>A0ABV6IB59</accession>
<dbReference type="InterPro" id="IPR027417">
    <property type="entry name" value="P-loop_NTPase"/>
</dbReference>
<keyword evidence="3" id="KW-1185">Reference proteome</keyword>
<sequence>MPSPAKLTAEERSFIQGKWIEASTLLSLKNWYPVSICPQELEIYWRDMGQQRFYSSFFQNTLNEQAHDQRRVCKTSFSALTQFEQSLEPTAFVFHVSRCGSTLLTQALSTLESCVVLSEPPVIDAFLRAHKVTDETNLRRFQQLIAALGQQRFTNEKHLIIKLDSWHLGRLDFIRQAYPKTPMLFLYRDPQQVLDSHRRQRGPQMVPGLVDLGDLQISQENLSPGDLDGYCLKLLAQFYSAAITHLDDRLLHLINYQELPAAIWEDILERLNIECSEHEKQQMKTRSQFHSKHPHQFFQGDAAIKTRHAFLNDALALYQQLESSRITQRA</sequence>
<gene>
    <name evidence="2" type="ORF">ACFFJH_04470</name>
</gene>
<dbReference type="PANTHER" id="PTHR33844:SF1">
    <property type="entry name" value="SULFOTRANSFERASE DOMAIN-CONTAINING PROTEIN"/>
    <property type="match status" value="1"/>
</dbReference>
<dbReference type="PANTHER" id="PTHR33844">
    <property type="entry name" value="SULFOTRANSFER_1 DOMAIN-CONTAINING PROTEIN"/>
    <property type="match status" value="1"/>
</dbReference>
<evidence type="ECO:0000313" key="2">
    <source>
        <dbReference type="EMBL" id="MFC0349051.1"/>
    </source>
</evidence>
<dbReference type="Gene3D" id="3.40.50.300">
    <property type="entry name" value="P-loop containing nucleotide triphosphate hydrolases"/>
    <property type="match status" value="1"/>
</dbReference>
<comment type="caution">
    <text evidence="2">The sequence shown here is derived from an EMBL/GenBank/DDBJ whole genome shotgun (WGS) entry which is preliminary data.</text>
</comment>
<reference evidence="2 3" key="1">
    <citation type="submission" date="2024-09" db="EMBL/GenBank/DDBJ databases">
        <authorList>
            <person name="Sun Q."/>
            <person name="Mori K."/>
        </authorList>
    </citation>
    <scope>NUCLEOTIDE SEQUENCE [LARGE SCALE GENOMIC DNA]</scope>
    <source>
        <strain evidence="2 3">CCM 8677</strain>
    </source>
</reference>
<evidence type="ECO:0000256" key="1">
    <source>
        <dbReference type="SAM" id="Coils"/>
    </source>
</evidence>
<evidence type="ECO:0000313" key="3">
    <source>
        <dbReference type="Proteomes" id="UP001589844"/>
    </source>
</evidence>
<feature type="coiled-coil region" evidence="1">
    <location>
        <begin position="261"/>
        <end position="288"/>
    </location>
</feature>
<proteinExistence type="predicted"/>
<name>A0ABV6IB59_9BURK</name>
<keyword evidence="1" id="KW-0175">Coiled coil</keyword>
<dbReference type="RefSeq" id="WP_390210382.1">
    <property type="nucleotide sequence ID" value="NZ_JBHLXJ010000004.1"/>
</dbReference>